<feature type="region of interest" description="Disordered" evidence="3">
    <location>
        <begin position="1"/>
        <end position="53"/>
    </location>
</feature>
<reference evidence="5 6" key="1">
    <citation type="journal article" date="2014" name="BMC Genomics">
        <title>Comparative genomics of the major fungal agents of human and animal Sporotrichosis: Sporothrix schenckii and Sporothrix brasiliensis.</title>
        <authorList>
            <person name="Teixeira M.M."/>
            <person name="de Almeida L.G."/>
            <person name="Kubitschek-Barreira P."/>
            <person name="Alves F.L."/>
            <person name="Kioshima E.S."/>
            <person name="Abadio A.K."/>
            <person name="Fernandes L."/>
            <person name="Derengowski L.S."/>
            <person name="Ferreira K.S."/>
            <person name="Souza R.C."/>
            <person name="Ruiz J.C."/>
            <person name="de Andrade N.C."/>
            <person name="Paes H.C."/>
            <person name="Nicola A.M."/>
            <person name="Albuquerque P."/>
            <person name="Gerber A.L."/>
            <person name="Martins V.P."/>
            <person name="Peconick L.D."/>
            <person name="Neto A.V."/>
            <person name="Chaucanez C.B."/>
            <person name="Silva P.A."/>
            <person name="Cunha O.L."/>
            <person name="de Oliveira F.F."/>
            <person name="dos Santos T.C."/>
            <person name="Barros A.L."/>
            <person name="Soares M.A."/>
            <person name="de Oliveira L.M."/>
            <person name="Marini M.M."/>
            <person name="Villalobos-Duno H."/>
            <person name="Cunha M.M."/>
            <person name="de Hoog S."/>
            <person name="da Silveira J.F."/>
            <person name="Henrissat B."/>
            <person name="Nino-Vega G.A."/>
            <person name="Cisalpino P.S."/>
            <person name="Mora-Montes H.M."/>
            <person name="Almeida S.R."/>
            <person name="Stajich J.E."/>
            <person name="Lopes-Bezerra L.M."/>
            <person name="Vasconcelos A.T."/>
            <person name="Felipe M.S."/>
        </authorList>
    </citation>
    <scope>NUCLEOTIDE SEQUENCE [LARGE SCALE GENOMIC DNA]</scope>
    <source>
        <strain evidence="5 6">5110</strain>
    </source>
</reference>
<dbReference type="InterPro" id="IPR003819">
    <property type="entry name" value="TauD/TfdA-like"/>
</dbReference>
<accession>A0A0C2IJY8</accession>
<evidence type="ECO:0000313" key="5">
    <source>
        <dbReference type="EMBL" id="KIH87290.1"/>
    </source>
</evidence>
<name>A0A0C2IJY8_9PEZI</name>
<dbReference type="GO" id="GO:0016491">
    <property type="term" value="F:oxidoreductase activity"/>
    <property type="evidence" value="ECO:0007669"/>
    <property type="project" value="UniProtKB-KW"/>
</dbReference>
<dbReference type="RefSeq" id="XP_040615300.1">
    <property type="nucleotide sequence ID" value="XM_040763324.1"/>
</dbReference>
<evidence type="ECO:0000256" key="2">
    <source>
        <dbReference type="ARBA" id="ARBA00023194"/>
    </source>
</evidence>
<keyword evidence="2" id="KW-0045">Antibiotic biosynthesis</keyword>
<organism evidence="5 6">
    <name type="scientific">Sporothrix brasiliensis 5110</name>
    <dbReference type="NCBI Taxonomy" id="1398154"/>
    <lineage>
        <taxon>Eukaryota</taxon>
        <taxon>Fungi</taxon>
        <taxon>Dikarya</taxon>
        <taxon>Ascomycota</taxon>
        <taxon>Pezizomycotina</taxon>
        <taxon>Sordariomycetes</taxon>
        <taxon>Sordariomycetidae</taxon>
        <taxon>Ophiostomatales</taxon>
        <taxon>Ophiostomataceae</taxon>
        <taxon>Sporothrix</taxon>
    </lineage>
</organism>
<protein>
    <recommendedName>
        <fullName evidence="4">TauD/TfdA-like domain-containing protein</fullName>
    </recommendedName>
</protein>
<dbReference type="InterPro" id="IPR042098">
    <property type="entry name" value="TauD-like_sf"/>
</dbReference>
<dbReference type="PANTHER" id="PTHR10696:SF56">
    <property type="entry name" value="TAUD_TFDA-LIKE DOMAIN-CONTAINING PROTEIN"/>
    <property type="match status" value="1"/>
</dbReference>
<dbReference type="GO" id="GO:0017000">
    <property type="term" value="P:antibiotic biosynthetic process"/>
    <property type="evidence" value="ECO:0007669"/>
    <property type="project" value="UniProtKB-KW"/>
</dbReference>
<dbReference type="FunFam" id="3.60.130.10:FF:000009">
    <property type="entry name" value="Putative Taurine catabolism dioxygenase TauD"/>
    <property type="match status" value="1"/>
</dbReference>
<dbReference type="Gene3D" id="3.60.130.10">
    <property type="entry name" value="Clavaminate synthase-like"/>
    <property type="match status" value="1"/>
</dbReference>
<feature type="compositionally biased region" description="Basic and acidic residues" evidence="3">
    <location>
        <begin position="32"/>
        <end position="42"/>
    </location>
</feature>
<feature type="compositionally biased region" description="Low complexity" evidence="3">
    <location>
        <begin position="11"/>
        <end position="26"/>
    </location>
</feature>
<evidence type="ECO:0000313" key="6">
    <source>
        <dbReference type="Proteomes" id="UP000031575"/>
    </source>
</evidence>
<keyword evidence="6" id="KW-1185">Reference proteome</keyword>
<evidence type="ECO:0000256" key="1">
    <source>
        <dbReference type="ARBA" id="ARBA00023002"/>
    </source>
</evidence>
<sequence>MAPGALVAEATSPSSTPTPSLPKQTPAQSQKRRNDQAPRDIFPDGIRTSGQHNPLYDQLKPYAAFPKEITGPTVWRKEDYEGQPERWVHRFSEAEIDELSAAADAFIASGTPLTGIAKHNFPLPRLAQALGRVRSDLLDGKGFVLFKGFPADRWSPLKNAAAYMGLGTYLGYFVSQNGRGHVLGHVKDVGDDPTQIHKVRIYRTTARQFFHADDGDLVGLLCVHRALEGGESDIVSMHHVWNTLQREHPDVAALLTQPVWYFDRKGEVSAGDDPYTRQPVFYLEPGGRGRVYSKWDPYYVRSLARYSDAGVIPPLSDAQRHAMQVLEDTCQRLALHMVLEVGDIQFVSNCHLLHARTAYKDYPAPAPRRHLLRLWLSTPETEGGWTLPFPDSQELKRGGIQVDDTPPVCPLDAE</sequence>
<keyword evidence="1" id="KW-0560">Oxidoreductase</keyword>
<dbReference type="PANTHER" id="PTHR10696">
    <property type="entry name" value="GAMMA-BUTYROBETAINE HYDROXYLASE-RELATED"/>
    <property type="match status" value="1"/>
</dbReference>
<dbReference type="OrthoDB" id="272271at2759"/>
<dbReference type="VEuPathDB" id="FungiDB:SPBR_05047"/>
<dbReference type="EMBL" id="AWTV01000010">
    <property type="protein sequence ID" value="KIH87290.1"/>
    <property type="molecule type" value="Genomic_DNA"/>
</dbReference>
<evidence type="ECO:0000256" key="3">
    <source>
        <dbReference type="SAM" id="MobiDB-lite"/>
    </source>
</evidence>
<dbReference type="Pfam" id="PF02668">
    <property type="entry name" value="TauD"/>
    <property type="match status" value="1"/>
</dbReference>
<dbReference type="Proteomes" id="UP000031575">
    <property type="component" value="Unassembled WGS sequence"/>
</dbReference>
<feature type="domain" description="TauD/TfdA-like" evidence="4">
    <location>
        <begin position="111"/>
        <end position="375"/>
    </location>
</feature>
<dbReference type="InterPro" id="IPR050411">
    <property type="entry name" value="AlphaKG_dependent_hydroxylases"/>
</dbReference>
<dbReference type="GeneID" id="63678245"/>
<dbReference type="SUPFAM" id="SSF51197">
    <property type="entry name" value="Clavaminate synthase-like"/>
    <property type="match status" value="1"/>
</dbReference>
<gene>
    <name evidence="5" type="ORF">SPBR_05047</name>
</gene>
<evidence type="ECO:0000259" key="4">
    <source>
        <dbReference type="Pfam" id="PF02668"/>
    </source>
</evidence>
<dbReference type="AlphaFoldDB" id="A0A0C2IJY8"/>
<comment type="caution">
    <text evidence="5">The sequence shown here is derived from an EMBL/GenBank/DDBJ whole genome shotgun (WGS) entry which is preliminary data.</text>
</comment>
<dbReference type="HOGENOM" id="CLU_041041_2_1_1"/>
<proteinExistence type="predicted"/>